<keyword evidence="2" id="KW-1185">Reference proteome</keyword>
<organism evidence="1 2">
    <name type="scientific">Avena sativa</name>
    <name type="common">Oat</name>
    <dbReference type="NCBI Taxonomy" id="4498"/>
    <lineage>
        <taxon>Eukaryota</taxon>
        <taxon>Viridiplantae</taxon>
        <taxon>Streptophyta</taxon>
        <taxon>Embryophyta</taxon>
        <taxon>Tracheophyta</taxon>
        <taxon>Spermatophyta</taxon>
        <taxon>Magnoliopsida</taxon>
        <taxon>Liliopsida</taxon>
        <taxon>Poales</taxon>
        <taxon>Poaceae</taxon>
        <taxon>BOP clade</taxon>
        <taxon>Pooideae</taxon>
        <taxon>Poodae</taxon>
        <taxon>Poeae</taxon>
        <taxon>Poeae Chloroplast Group 1 (Aveneae type)</taxon>
        <taxon>Aveninae</taxon>
        <taxon>Avena</taxon>
    </lineage>
</organism>
<protein>
    <submittedName>
        <fullName evidence="1">Uncharacterized protein</fullName>
    </submittedName>
</protein>
<dbReference type="Proteomes" id="UP001732700">
    <property type="component" value="Chromosome 4A"/>
</dbReference>
<dbReference type="EnsemblPlants" id="AVESA.00010b.r2.4AG0646710.1">
    <property type="protein sequence ID" value="AVESA.00010b.r2.4AG0646710.1.CDS.1"/>
    <property type="gene ID" value="AVESA.00010b.r2.4AG0646710"/>
</dbReference>
<accession>A0ACD5WKM9</accession>
<reference evidence="1" key="1">
    <citation type="submission" date="2021-05" db="EMBL/GenBank/DDBJ databases">
        <authorList>
            <person name="Scholz U."/>
            <person name="Mascher M."/>
            <person name="Fiebig A."/>
        </authorList>
    </citation>
    <scope>NUCLEOTIDE SEQUENCE [LARGE SCALE GENOMIC DNA]</scope>
</reference>
<evidence type="ECO:0000313" key="2">
    <source>
        <dbReference type="Proteomes" id="UP001732700"/>
    </source>
</evidence>
<proteinExistence type="predicted"/>
<evidence type="ECO:0000313" key="1">
    <source>
        <dbReference type="EnsemblPlants" id="AVESA.00010b.r2.4AG0646710.1.CDS.1"/>
    </source>
</evidence>
<reference evidence="1" key="2">
    <citation type="submission" date="2025-09" db="UniProtKB">
        <authorList>
            <consortium name="EnsemblPlants"/>
        </authorList>
    </citation>
    <scope>IDENTIFICATION</scope>
</reference>
<sequence length="387" mass="43420">MTKAPRAGGATPPSGGLPEEIVVWEILVRLPPKSLLRCRAVCRAWRGATSTRDFALAHHGRQPSLPIVGGFESGGSRHDYLFSFDHRAADGQLQPVARFDDSFSTEASFDGLLVLSNHGTTGTCFSVCNPSTRQHAPLRQLSGFRLLGMYAHRPTGEYRLLLHRTLADLLPGDQIGCHVHVLGSDQPPRHIGCLETAASTDFNTPALVRDSLHWYPVHHPRYPRQRLFGSQVVIVFDTISESFRQMCAPDVPLWSYIFEMDVTLGIYSHDQAMRTVNIWVLQNYESDVWEWEWEYSIALPVTEIRDQLGWLYDNLDASVVSVGGEVLLLVSHGGWMFYVDIDGEVVDKIHRDGQCLYACKFQLKQTLVPHTFFTALEGYAVNALPFV</sequence>
<name>A0ACD5WKM9_AVESA</name>